<dbReference type="InterPro" id="IPR036872">
    <property type="entry name" value="CH_dom_sf"/>
</dbReference>
<evidence type="ECO:0000256" key="1">
    <source>
        <dbReference type="ARBA" id="ARBA00022737"/>
    </source>
</evidence>
<dbReference type="SUPFAM" id="SSF47576">
    <property type="entry name" value="Calponin-homology domain, CH-domain"/>
    <property type="match status" value="1"/>
</dbReference>
<evidence type="ECO:0000256" key="3">
    <source>
        <dbReference type="SAM" id="MobiDB-lite"/>
    </source>
</evidence>
<organism evidence="5 6">
    <name type="scientific">Steinernema glaseri</name>
    <dbReference type="NCBI Taxonomy" id="37863"/>
    <lineage>
        <taxon>Eukaryota</taxon>
        <taxon>Metazoa</taxon>
        <taxon>Ecdysozoa</taxon>
        <taxon>Nematoda</taxon>
        <taxon>Chromadorea</taxon>
        <taxon>Rhabditida</taxon>
        <taxon>Tylenchina</taxon>
        <taxon>Panagrolaimomorpha</taxon>
        <taxon>Strongyloidoidea</taxon>
        <taxon>Steinernematidae</taxon>
        <taxon>Steinernema</taxon>
    </lineage>
</organism>
<feature type="compositionally biased region" description="Basic and acidic residues" evidence="3">
    <location>
        <begin position="19"/>
        <end position="35"/>
    </location>
</feature>
<keyword evidence="5" id="KW-1185">Reference proteome</keyword>
<feature type="domain" description="Calponin-homology (CH)" evidence="4">
    <location>
        <begin position="232"/>
        <end position="336"/>
    </location>
</feature>
<evidence type="ECO:0000259" key="4">
    <source>
        <dbReference type="PROSITE" id="PS50021"/>
    </source>
</evidence>
<evidence type="ECO:0000313" key="5">
    <source>
        <dbReference type="Proteomes" id="UP000095287"/>
    </source>
</evidence>
<dbReference type="SMART" id="SM00033">
    <property type="entry name" value="CH"/>
    <property type="match status" value="2"/>
</dbReference>
<dbReference type="Proteomes" id="UP000095287">
    <property type="component" value="Unplaced"/>
</dbReference>
<dbReference type="FunFam" id="1.10.418.10:FF:000036">
    <property type="entry name" value="Actinin alpha 1"/>
    <property type="match status" value="1"/>
</dbReference>
<dbReference type="Pfam" id="PF00435">
    <property type="entry name" value="Spectrin"/>
    <property type="match status" value="1"/>
</dbReference>
<dbReference type="CDD" id="cd21214">
    <property type="entry name" value="CH_ACTN_rpt1"/>
    <property type="match status" value="1"/>
</dbReference>
<dbReference type="FunFam" id="1.10.418.10:FF:000001">
    <property type="entry name" value="Actinin alpha 1"/>
    <property type="match status" value="1"/>
</dbReference>
<dbReference type="Gene3D" id="1.20.58.60">
    <property type="match status" value="1"/>
</dbReference>
<feature type="compositionally biased region" description="Polar residues" evidence="3">
    <location>
        <begin position="57"/>
        <end position="84"/>
    </location>
</feature>
<name>A0A1I7ZDA4_9BILA</name>
<keyword evidence="1" id="KW-0677">Repeat</keyword>
<dbReference type="Pfam" id="PF00307">
    <property type="entry name" value="CH"/>
    <property type="match status" value="2"/>
</dbReference>
<dbReference type="PROSITE" id="PS50021">
    <property type="entry name" value="CH"/>
    <property type="match status" value="2"/>
</dbReference>
<dbReference type="InterPro" id="IPR001715">
    <property type="entry name" value="CH_dom"/>
</dbReference>
<sequence length="553" mass="63540">MPPCRAEPPAMLHYQHQLGFERRSPSSEFQEDAKSPTKTTIRQVMSPGISPRGTFARFSSSTPPADARTPNSQEHFSFSPTSPMAKSPEHIPPHTPTCDYTQPEEEWYHEGLLDPIWEQQQKKTFTAWCNSHLRKADTSIEVIEEDFRDGLKLILLLEVISGESMGAPERGRMIIHKVSNINKALSFIESKDVKLVCIGAKEIADGNPKITLGLIWTIILRFAIQDISVGELSAKDGLLLWCQRKTSSYHNVDIQNFHGSWRDGLAFCALIHRHRPDLLDYNALSAGDPLHNLNLAFDIAEKHLDIPRMLDPELIVHTPDEKAIMTYVSSYYHYFLGQHKAETAANRICRVLNVNRENEQLMEDYDGMASELVAWIRHWRPWLENRPADDTLASVRSKLNQFRRYRRDEKPPRIAEKGNLETLFNTLQTKLRLSNRPAFLPKEGHLIKDINGAWEDLEHAEAGFEEWVLAEIKRLETLEHLAEKFRRKCATHEEWARGKVEMLQAEDWRVARVDGIKCPLVITNFLCNRNRKKVGKPGLRFPSPQKASRSLRE</sequence>
<feature type="domain" description="Calponin-homology (CH)" evidence="4">
    <location>
        <begin position="119"/>
        <end position="223"/>
    </location>
</feature>
<dbReference type="InterPro" id="IPR001589">
    <property type="entry name" value="Actinin_actin-bd_CS"/>
</dbReference>
<dbReference type="Gene3D" id="1.10.418.10">
    <property type="entry name" value="Calponin-like domain"/>
    <property type="match status" value="2"/>
</dbReference>
<dbReference type="AlphaFoldDB" id="A0A1I7ZDA4"/>
<proteinExistence type="predicted"/>
<accession>A0A1I7ZDA4</accession>
<protein>
    <submittedName>
        <fullName evidence="6">Alpha-actinin</fullName>
    </submittedName>
</protein>
<dbReference type="GO" id="GO:0003779">
    <property type="term" value="F:actin binding"/>
    <property type="evidence" value="ECO:0007669"/>
    <property type="project" value="UniProtKB-KW"/>
</dbReference>
<dbReference type="SUPFAM" id="SSF46966">
    <property type="entry name" value="Spectrin repeat"/>
    <property type="match status" value="1"/>
</dbReference>
<dbReference type="CDD" id="cd21216">
    <property type="entry name" value="CH_ACTN_rpt2"/>
    <property type="match status" value="1"/>
</dbReference>
<reference evidence="6" key="1">
    <citation type="submission" date="2016-11" db="UniProtKB">
        <authorList>
            <consortium name="WormBaseParasite"/>
        </authorList>
    </citation>
    <scope>IDENTIFICATION</scope>
</reference>
<evidence type="ECO:0000313" key="6">
    <source>
        <dbReference type="WBParaSite" id="L893_g25019.t1"/>
    </source>
</evidence>
<evidence type="ECO:0000256" key="2">
    <source>
        <dbReference type="ARBA" id="ARBA00023203"/>
    </source>
</evidence>
<feature type="region of interest" description="Disordered" evidence="3">
    <location>
        <begin position="18"/>
        <end position="97"/>
    </location>
</feature>
<keyword evidence="2" id="KW-0009">Actin-binding</keyword>
<dbReference type="InterPro" id="IPR002017">
    <property type="entry name" value="Spectrin_repeat"/>
</dbReference>
<dbReference type="PANTHER" id="PTHR11915">
    <property type="entry name" value="SPECTRIN/FILAMIN RELATED CYTOSKELETAL PROTEIN"/>
    <property type="match status" value="1"/>
</dbReference>
<dbReference type="PROSITE" id="PS00019">
    <property type="entry name" value="ACTININ_1"/>
    <property type="match status" value="1"/>
</dbReference>
<dbReference type="WBParaSite" id="L893_g25019.t1">
    <property type="protein sequence ID" value="L893_g25019.t1"/>
    <property type="gene ID" value="L893_g25019"/>
</dbReference>